<accession>A0A8R2ACL0</accession>
<sequence length="156" mass="17691">MFALSRKLLHFVSLVQISNTSKTCSYRTSSYNLIRFSGPRFKMSEVEKSAIATPGGDTIFGKIVRKEIPCNFIYEDDLCVAFHDINSQAPVHFLVIPKKPIEMLSAADSSDETVHYFAIKTHNMLHLLKLLYTSNSILTWTLNVGCKQSSKRTRIE</sequence>
<dbReference type="AlphaFoldDB" id="A0A8R2ACL0"/>
<evidence type="ECO:0000313" key="3">
    <source>
        <dbReference type="Proteomes" id="UP000007819"/>
    </source>
</evidence>
<dbReference type="InterPro" id="IPR036265">
    <property type="entry name" value="HIT-like_sf"/>
</dbReference>
<dbReference type="SUPFAM" id="SSF54197">
    <property type="entry name" value="HIT-like"/>
    <property type="match status" value="1"/>
</dbReference>
<dbReference type="EnsemblMetazoa" id="XM_003247721.4">
    <property type="protein sequence ID" value="XP_003247769.2"/>
    <property type="gene ID" value="LOC100166875"/>
</dbReference>
<reference evidence="2" key="2">
    <citation type="submission" date="2022-06" db="UniProtKB">
        <authorList>
            <consortium name="EnsemblMetazoa"/>
        </authorList>
    </citation>
    <scope>IDENTIFICATION</scope>
</reference>
<keyword evidence="3" id="KW-1185">Reference proteome</keyword>
<protein>
    <recommendedName>
        <fullName evidence="1">HIT domain-containing protein</fullName>
    </recommendedName>
</protein>
<organism evidence="2 3">
    <name type="scientific">Acyrthosiphon pisum</name>
    <name type="common">Pea aphid</name>
    <dbReference type="NCBI Taxonomy" id="7029"/>
    <lineage>
        <taxon>Eukaryota</taxon>
        <taxon>Metazoa</taxon>
        <taxon>Ecdysozoa</taxon>
        <taxon>Arthropoda</taxon>
        <taxon>Hexapoda</taxon>
        <taxon>Insecta</taxon>
        <taxon>Pterygota</taxon>
        <taxon>Neoptera</taxon>
        <taxon>Paraneoptera</taxon>
        <taxon>Hemiptera</taxon>
        <taxon>Sternorrhyncha</taxon>
        <taxon>Aphidomorpha</taxon>
        <taxon>Aphidoidea</taxon>
        <taxon>Aphididae</taxon>
        <taxon>Macrosiphini</taxon>
        <taxon>Acyrthosiphon</taxon>
    </lineage>
</organism>
<dbReference type="PANTHER" id="PTHR23089">
    <property type="entry name" value="HISTIDINE TRIAD HIT PROTEIN"/>
    <property type="match status" value="1"/>
</dbReference>
<evidence type="ECO:0000259" key="1">
    <source>
        <dbReference type="Pfam" id="PF01230"/>
    </source>
</evidence>
<dbReference type="Pfam" id="PF01230">
    <property type="entry name" value="HIT"/>
    <property type="match status" value="1"/>
</dbReference>
<dbReference type="InterPro" id="IPR001310">
    <property type="entry name" value="Histidine_triad_HIT"/>
</dbReference>
<proteinExistence type="predicted"/>
<feature type="domain" description="HIT" evidence="1">
    <location>
        <begin position="65"/>
        <end position="118"/>
    </location>
</feature>
<name>A0A8R2ACL0_ACYPI</name>
<dbReference type="InterPro" id="IPR011146">
    <property type="entry name" value="HIT-like"/>
</dbReference>
<dbReference type="OrthoDB" id="672793at2759"/>
<dbReference type="RefSeq" id="XP_003247769.2">
    <property type="nucleotide sequence ID" value="XM_003247721.3"/>
</dbReference>
<dbReference type="Gene3D" id="3.30.428.10">
    <property type="entry name" value="HIT-like"/>
    <property type="match status" value="1"/>
</dbReference>
<dbReference type="PRINTS" id="PR00332">
    <property type="entry name" value="HISTRIAD"/>
</dbReference>
<dbReference type="GeneID" id="100166875"/>
<reference evidence="3" key="1">
    <citation type="submission" date="2010-06" db="EMBL/GenBank/DDBJ databases">
        <authorList>
            <person name="Jiang H."/>
            <person name="Abraham K."/>
            <person name="Ali S."/>
            <person name="Alsbrooks S.L."/>
            <person name="Anim B.N."/>
            <person name="Anosike U.S."/>
            <person name="Attaway T."/>
            <person name="Bandaranaike D.P."/>
            <person name="Battles P.K."/>
            <person name="Bell S.N."/>
            <person name="Bell A.V."/>
            <person name="Beltran B."/>
            <person name="Bickham C."/>
            <person name="Bustamante Y."/>
            <person name="Caleb T."/>
            <person name="Canada A."/>
            <person name="Cardenas V."/>
            <person name="Carter K."/>
            <person name="Chacko J."/>
            <person name="Chandrabose M.N."/>
            <person name="Chavez D."/>
            <person name="Chavez A."/>
            <person name="Chen L."/>
            <person name="Chu H.-S."/>
            <person name="Claassen K.J."/>
            <person name="Cockrell R."/>
            <person name="Collins M."/>
            <person name="Cooper J.A."/>
            <person name="Cree A."/>
            <person name="Curry S.M."/>
            <person name="Da Y."/>
            <person name="Dao M.D."/>
            <person name="Das B."/>
            <person name="Davila M.-L."/>
            <person name="Davy-Carroll L."/>
            <person name="Denson S."/>
            <person name="Dinh H."/>
            <person name="Ebong V.E."/>
            <person name="Edwards J.R."/>
            <person name="Egan A."/>
            <person name="El-Daye J."/>
            <person name="Escobedo L."/>
            <person name="Fernandez S."/>
            <person name="Fernando P.R."/>
            <person name="Flagg N."/>
            <person name="Forbes L.D."/>
            <person name="Fowler R.G."/>
            <person name="Fu Q."/>
            <person name="Gabisi R.A."/>
            <person name="Ganer J."/>
            <person name="Garbino Pronczuk A."/>
            <person name="Garcia R.M."/>
            <person name="Garner T."/>
            <person name="Garrett T.E."/>
            <person name="Gonzalez D.A."/>
            <person name="Hamid H."/>
            <person name="Hawkins E.S."/>
            <person name="Hirani K."/>
            <person name="Hogues M.E."/>
            <person name="Hollins B."/>
            <person name="Hsiao C.-H."/>
            <person name="Jabil R."/>
            <person name="James M.L."/>
            <person name="Jhangiani S.N."/>
            <person name="Johnson B."/>
            <person name="Johnson Q."/>
            <person name="Joshi V."/>
            <person name="Kalu J.B."/>
            <person name="Kam C."/>
            <person name="Kashfia A."/>
            <person name="Keebler J."/>
            <person name="Kisamo H."/>
            <person name="Kovar C.L."/>
            <person name="Lago L.A."/>
            <person name="Lai C.-Y."/>
            <person name="Laidlaw J."/>
            <person name="Lara F."/>
            <person name="Le T.-K."/>
            <person name="Lee S.L."/>
            <person name="Legall F.H."/>
            <person name="Lemon S.J."/>
            <person name="Lewis L.R."/>
            <person name="Li B."/>
            <person name="Liu Y."/>
            <person name="Liu Y.-S."/>
            <person name="Lopez J."/>
            <person name="Lozado R.J."/>
            <person name="Lu J."/>
            <person name="Madu R.C."/>
            <person name="Maheshwari M."/>
            <person name="Maheshwari R."/>
            <person name="Malloy K."/>
            <person name="Martinez E."/>
            <person name="Mathew T."/>
            <person name="Mercado I.C."/>
            <person name="Mercado C."/>
            <person name="Meyer B."/>
            <person name="Montgomery K."/>
            <person name="Morgan M.B."/>
            <person name="Munidasa M."/>
            <person name="Nazareth L.V."/>
            <person name="Nelson J."/>
            <person name="Ng B.M."/>
            <person name="Nguyen N.B."/>
            <person name="Nguyen P.Q."/>
            <person name="Nguyen T."/>
            <person name="Obregon M."/>
            <person name="Okwuonu G.O."/>
            <person name="Onwere C.G."/>
            <person name="Orozco G."/>
            <person name="Parra A."/>
            <person name="Patel S."/>
            <person name="Patil S."/>
            <person name="Perez A."/>
            <person name="Perez Y."/>
            <person name="Pham C."/>
            <person name="Primus E.L."/>
            <person name="Pu L.-L."/>
            <person name="Puazo M."/>
            <person name="Qin X."/>
            <person name="Quiroz J.B."/>
            <person name="Reese J."/>
            <person name="Richards S."/>
            <person name="Rives C.M."/>
            <person name="Robberts R."/>
            <person name="Ruiz S.J."/>
            <person name="Ruiz M.J."/>
            <person name="Santibanez J."/>
            <person name="Schneider B.W."/>
            <person name="Sisson I."/>
            <person name="Smith M."/>
            <person name="Sodergren E."/>
            <person name="Song X.-Z."/>
            <person name="Song B.B."/>
            <person name="Summersgill H."/>
            <person name="Thelus R."/>
            <person name="Thornton R.D."/>
            <person name="Trejos Z.Y."/>
            <person name="Usmani K."/>
            <person name="Vattathil S."/>
            <person name="Villasana D."/>
            <person name="Walker D.L."/>
            <person name="Wang S."/>
            <person name="Wang K."/>
            <person name="White C.S."/>
            <person name="Williams A.C."/>
            <person name="Williamson J."/>
            <person name="Wilson K."/>
            <person name="Woghiren I.O."/>
            <person name="Woodworth J.R."/>
            <person name="Worley K.C."/>
            <person name="Wright R.A."/>
            <person name="Wu W."/>
            <person name="Young L."/>
            <person name="Zhang L."/>
            <person name="Zhang J."/>
            <person name="Zhu Y."/>
            <person name="Muzny D.M."/>
            <person name="Weinstock G."/>
            <person name="Gibbs R.A."/>
        </authorList>
    </citation>
    <scope>NUCLEOTIDE SEQUENCE [LARGE SCALE GENOMIC DNA]</scope>
    <source>
        <strain evidence="3">LSR1</strain>
    </source>
</reference>
<evidence type="ECO:0000313" key="2">
    <source>
        <dbReference type="EnsemblMetazoa" id="XP_003247769.2"/>
    </source>
</evidence>
<dbReference type="CTD" id="3094"/>
<dbReference type="GO" id="GO:0003824">
    <property type="term" value="F:catalytic activity"/>
    <property type="evidence" value="ECO:0007669"/>
    <property type="project" value="InterPro"/>
</dbReference>
<dbReference type="Proteomes" id="UP000007819">
    <property type="component" value="Chromosome A2"/>
</dbReference>